<keyword evidence="1" id="KW-1133">Transmembrane helix</keyword>
<organism evidence="4 5">
    <name type="scientific">Butyricimonas virosa</name>
    <dbReference type="NCBI Taxonomy" id="544645"/>
    <lineage>
        <taxon>Bacteria</taxon>
        <taxon>Pseudomonadati</taxon>
        <taxon>Bacteroidota</taxon>
        <taxon>Bacteroidia</taxon>
        <taxon>Bacteroidales</taxon>
        <taxon>Odoribacteraceae</taxon>
        <taxon>Butyricimonas</taxon>
    </lineage>
</organism>
<comment type="caution">
    <text evidence="4">The sequence shown here is derived from an EMBL/GenBank/DDBJ whole genome shotgun (WGS) entry which is preliminary data.</text>
</comment>
<dbReference type="InterPro" id="IPR006860">
    <property type="entry name" value="FecR"/>
</dbReference>
<keyword evidence="1" id="KW-0472">Membrane</keyword>
<dbReference type="InterPro" id="IPR012373">
    <property type="entry name" value="Ferrdict_sens_TM"/>
</dbReference>
<dbReference type="PANTHER" id="PTHR30273:SF2">
    <property type="entry name" value="PROTEIN FECR"/>
    <property type="match status" value="1"/>
</dbReference>
<dbReference type="RefSeq" id="WP_118449131.1">
    <property type="nucleotide sequence ID" value="NZ_CABJDM010000004.1"/>
</dbReference>
<dbReference type="Proteomes" id="UP000286038">
    <property type="component" value="Unassembled WGS sequence"/>
</dbReference>
<dbReference type="Pfam" id="PF04773">
    <property type="entry name" value="FecR"/>
    <property type="match status" value="1"/>
</dbReference>
<feature type="transmembrane region" description="Helical" evidence="1">
    <location>
        <begin position="87"/>
        <end position="108"/>
    </location>
</feature>
<dbReference type="GO" id="GO:0016989">
    <property type="term" value="F:sigma factor antagonist activity"/>
    <property type="evidence" value="ECO:0007669"/>
    <property type="project" value="TreeGrafter"/>
</dbReference>
<sequence length="403" mass="46229">MERDRVRKLARIIVQVRLKNVSDADRAYLNDWLDEDERNRTMYRRIVRGECIARRLRQEDEISKSVNYIEVEKSVIHLLKNRKRERWFRIGSWGGTVAACLIGVVWYVTFGERENAGMVNDKPLEQIYVASFPEKNLETVLVLADGSKIDLERQVSRYILQENVIIEGEKGQLAYREQEKIQLESEMLNKVITGKEGYFLSLSDGTRVWLNGNSELEFPVSFVKDERVVTLRGEAYFEVARDVESPFIVQTRGLYTKVLGTSFNVKAYDDEPEVSTTLLSGKVEVCLPGDVGDSLAYATLSPGMQARVYANRNEIALRKVVAEDAIAWREGKFIFTDEEMSVVLHVLARWYGVNFIQEGKCRDYTFSGMVSRDEQLTAVLEMLTIAGGPRFDIKGKNVYIKEK</sequence>
<accession>A0A415QMA0</accession>
<evidence type="ECO:0000259" key="3">
    <source>
        <dbReference type="Pfam" id="PF16344"/>
    </source>
</evidence>
<evidence type="ECO:0000313" key="4">
    <source>
        <dbReference type="EMBL" id="RHM45267.1"/>
    </source>
</evidence>
<name>A0A415QMA0_9BACT</name>
<feature type="domain" description="Protein FecR C-terminal" evidence="3">
    <location>
        <begin position="332"/>
        <end position="400"/>
    </location>
</feature>
<dbReference type="PANTHER" id="PTHR30273">
    <property type="entry name" value="PERIPLASMIC SIGNAL SENSOR AND SIGMA FACTOR ACTIVATOR FECR-RELATED"/>
    <property type="match status" value="1"/>
</dbReference>
<dbReference type="Gene3D" id="2.60.120.1440">
    <property type="match status" value="1"/>
</dbReference>
<feature type="domain" description="FecR protein" evidence="2">
    <location>
        <begin position="200"/>
        <end position="284"/>
    </location>
</feature>
<dbReference type="Pfam" id="PF16344">
    <property type="entry name" value="FecR_C"/>
    <property type="match status" value="1"/>
</dbReference>
<evidence type="ECO:0000313" key="5">
    <source>
        <dbReference type="Proteomes" id="UP000286038"/>
    </source>
</evidence>
<evidence type="ECO:0000256" key="1">
    <source>
        <dbReference type="SAM" id="Phobius"/>
    </source>
</evidence>
<protein>
    <submittedName>
        <fullName evidence="4">FecR family protein</fullName>
    </submittedName>
</protein>
<evidence type="ECO:0000259" key="2">
    <source>
        <dbReference type="Pfam" id="PF04773"/>
    </source>
</evidence>
<dbReference type="Gene3D" id="3.55.50.30">
    <property type="match status" value="1"/>
</dbReference>
<gene>
    <name evidence="4" type="ORF">DWZ68_04860</name>
</gene>
<reference evidence="4 5" key="1">
    <citation type="submission" date="2018-08" db="EMBL/GenBank/DDBJ databases">
        <title>A genome reference for cultivated species of the human gut microbiota.</title>
        <authorList>
            <person name="Zou Y."/>
            <person name="Xue W."/>
            <person name="Luo G."/>
        </authorList>
    </citation>
    <scope>NUCLEOTIDE SEQUENCE [LARGE SCALE GENOMIC DNA]</scope>
    <source>
        <strain evidence="4 5">AF34-33</strain>
    </source>
</reference>
<dbReference type="AlphaFoldDB" id="A0A415QMA0"/>
<dbReference type="EMBL" id="QRPV01000004">
    <property type="protein sequence ID" value="RHM45267.1"/>
    <property type="molecule type" value="Genomic_DNA"/>
</dbReference>
<keyword evidence="1" id="KW-0812">Transmembrane</keyword>
<dbReference type="InterPro" id="IPR032508">
    <property type="entry name" value="FecR_C"/>
</dbReference>
<proteinExistence type="predicted"/>